<dbReference type="InterPro" id="IPR022720">
    <property type="entry name" value="Motility-assoc_prot_GldM_N"/>
</dbReference>
<evidence type="ECO:0000259" key="2">
    <source>
        <dbReference type="Pfam" id="PF12081"/>
    </source>
</evidence>
<keyword evidence="6" id="KW-1185">Reference proteome</keyword>
<dbReference type="NCBIfam" id="TIGR03517">
    <property type="entry name" value="GldM_gliding"/>
    <property type="match status" value="1"/>
</dbReference>
<evidence type="ECO:0000313" key="6">
    <source>
        <dbReference type="Proteomes" id="UP000759529"/>
    </source>
</evidence>
<comment type="caution">
    <text evidence="5">The sequence shown here is derived from an EMBL/GenBank/DDBJ whole genome shotgun (WGS) entry which is preliminary data.</text>
</comment>
<dbReference type="InterPro" id="IPR048406">
    <property type="entry name" value="GldM_Ig-like-2"/>
</dbReference>
<dbReference type="Proteomes" id="UP000759529">
    <property type="component" value="Unassembled WGS sequence"/>
</dbReference>
<evidence type="ECO:0000259" key="3">
    <source>
        <dbReference type="Pfam" id="PF21601"/>
    </source>
</evidence>
<name>A0ABS2CWJ1_9FLAO</name>
<evidence type="ECO:0000313" key="5">
    <source>
        <dbReference type="EMBL" id="MBM6499324.1"/>
    </source>
</evidence>
<feature type="domain" description="Gliding motility-associated protein GldM N-terminal" evidence="2">
    <location>
        <begin position="31"/>
        <end position="223"/>
    </location>
</feature>
<protein>
    <submittedName>
        <fullName evidence="5">Gliding motility protein GldM</fullName>
    </submittedName>
</protein>
<gene>
    <name evidence="5" type="primary">gldM</name>
    <name evidence="5" type="ORF">H9X54_008435</name>
</gene>
<dbReference type="Pfam" id="PF21602">
    <property type="entry name" value="GldM_3rd"/>
    <property type="match status" value="1"/>
</dbReference>
<dbReference type="Pfam" id="PF21601">
    <property type="entry name" value="GldM_2nd"/>
    <property type="match status" value="1"/>
</dbReference>
<evidence type="ECO:0000259" key="1">
    <source>
        <dbReference type="Pfam" id="PF12080"/>
    </source>
</evidence>
<dbReference type="InterPro" id="IPR022719">
    <property type="entry name" value="Motility-assoc_prot_GldM_C"/>
</dbReference>
<dbReference type="InterPro" id="IPR048405">
    <property type="entry name" value="GldM_Ig-like-1"/>
</dbReference>
<feature type="domain" description="Gliding motility-associated protein GldM second immunoglobulin-like" evidence="4">
    <location>
        <begin position="324"/>
        <end position="404"/>
    </location>
</feature>
<dbReference type="Pfam" id="PF12080">
    <property type="entry name" value="GldM_4th"/>
    <property type="match status" value="1"/>
</dbReference>
<dbReference type="RefSeq" id="WP_187657688.1">
    <property type="nucleotide sequence ID" value="NZ_JACSOD020000476.1"/>
</dbReference>
<reference evidence="5 6" key="1">
    <citation type="submission" date="2021-02" db="EMBL/GenBank/DDBJ databases">
        <authorList>
            <person name="Jung H.S."/>
            <person name="Chun B.H."/>
            <person name="Jeon C.O."/>
        </authorList>
    </citation>
    <scope>NUCLEOTIDE SEQUENCE [LARGE SCALE GENOMIC DNA]</scope>
    <source>
        <strain evidence="5 6">LMG 25203</strain>
    </source>
</reference>
<dbReference type="EMBL" id="JACSOD020000476">
    <property type="protein sequence ID" value="MBM6499324.1"/>
    <property type="molecule type" value="Genomic_DNA"/>
</dbReference>
<sequence>MAGGKLTPRQKMINLMYLVFIAMLAMNMSKEVLSAFGLMNERFEGATNAANTANEFSLKALDTKAAEAKGEFIAAAATAHKVEAATKKFYDFVGTLKEEVLKGVEADETGKLPYEAMDKADNLDHSWFTGDGYTARGKEVLAAIESYKSDLKSALSDPKYASILKEINNKFDLSDVANKEGIKVKFLDYHFKGFPAIASLAKLSAWQNDAKKVESDVISTALGKAAVDESSYSKFQAIVALDKNVYFQGEPVTGKVVLGKYDPNAQFSGFQGPGKLVNGQAVISTTAGAVGEQTLGGSFNFVENGKPIKLEFKGKYVVVPRPNSANISADKMNVVYRGLPNPLTVSFAGIGDNNVTASGPGVSPAGGKGKYNLNPGSGTEVTVTATGKMTDGKTVSDKKVFRIKNIPAPLGAIGGVTGVQKGPKSRLEVSQISAVLPDFLYDLNFQVTQFTFKVPGQAAIVVNGGSVNAQCKAALARVTRGDQVTISNIKSKLVGGVGNLVIKDAAPVVYEIQ</sequence>
<proteinExistence type="predicted"/>
<dbReference type="Pfam" id="PF12081">
    <property type="entry name" value="GldM_1st"/>
    <property type="match status" value="1"/>
</dbReference>
<organism evidence="5 6">
    <name type="scientific">Flavobacterium macrobrachii</name>
    <dbReference type="NCBI Taxonomy" id="591204"/>
    <lineage>
        <taxon>Bacteria</taxon>
        <taxon>Pseudomonadati</taxon>
        <taxon>Bacteroidota</taxon>
        <taxon>Flavobacteriia</taxon>
        <taxon>Flavobacteriales</taxon>
        <taxon>Flavobacteriaceae</taxon>
        <taxon>Flavobacterium</taxon>
    </lineage>
</organism>
<dbReference type="InterPro" id="IPR019859">
    <property type="entry name" value="Motility-assoc_prot_GldM"/>
</dbReference>
<feature type="domain" description="Gliding motility-associated protein GldM C-terminal" evidence="1">
    <location>
        <begin position="407"/>
        <end position="499"/>
    </location>
</feature>
<feature type="domain" description="Gliding motility-associated protein GldM first immunoglobulin-like" evidence="3">
    <location>
        <begin position="228"/>
        <end position="320"/>
    </location>
</feature>
<accession>A0ABS2CWJ1</accession>
<evidence type="ECO:0000259" key="4">
    <source>
        <dbReference type="Pfam" id="PF21602"/>
    </source>
</evidence>